<accession>A0A3E2HSD1</accession>
<comment type="caution">
    <text evidence="3">The sequence shown here is derived from an EMBL/GenBank/DDBJ whole genome shotgun (WGS) entry which is preliminary data.</text>
</comment>
<organism evidence="3 4">
    <name type="scientific">Scytalidium lignicola</name>
    <name type="common">Hyphomycete</name>
    <dbReference type="NCBI Taxonomy" id="5539"/>
    <lineage>
        <taxon>Eukaryota</taxon>
        <taxon>Fungi</taxon>
        <taxon>Dikarya</taxon>
        <taxon>Ascomycota</taxon>
        <taxon>Pezizomycotina</taxon>
        <taxon>Leotiomycetes</taxon>
        <taxon>Leotiomycetes incertae sedis</taxon>
        <taxon>Scytalidium</taxon>
    </lineage>
</organism>
<dbReference type="OrthoDB" id="10493963at2759"/>
<proteinExistence type="predicted"/>
<sequence>MEGGPQIWLAISGVVFLLGILITASIACDLSGHRAFSTYDQPPREQWSSSQATQIIADIQPNRNAKQNYATTELTHTANEPSQVSVINSRDSEETRWSMFYERHADLGRPDRTVPGDVAKGSVPGAQGAEAGPVPKHLTDIETTEQERIRHGSTKCSSIRINMPASVPPAHSATIGYAQYPDDSSSIERPAEISPPPDRLHRRMSSTPSLNSIERAKRFARRNTSITSSSSISPAWPRSLPEENYCQEIEMQDMASPSSGIGGRNQTVYDGIQSSMPALWNVHNYEMSRTNVRRVEPVSQNKIRDQAYTSETQDEDFISANDTWATENGWQTHNLHGSQPSRKIA</sequence>
<dbReference type="Proteomes" id="UP000258309">
    <property type="component" value="Unassembled WGS sequence"/>
</dbReference>
<dbReference type="EMBL" id="NCSJ02000001">
    <property type="protein sequence ID" value="RFU36283.1"/>
    <property type="molecule type" value="Genomic_DNA"/>
</dbReference>
<evidence type="ECO:0000313" key="3">
    <source>
        <dbReference type="EMBL" id="RFU36283.1"/>
    </source>
</evidence>
<feature type="non-terminal residue" evidence="3">
    <location>
        <position position="1"/>
    </location>
</feature>
<keyword evidence="2" id="KW-1133">Transmembrane helix</keyword>
<gene>
    <name evidence="3" type="ORF">B7463_g10</name>
</gene>
<keyword evidence="2" id="KW-0472">Membrane</keyword>
<feature type="region of interest" description="Disordered" evidence="1">
    <location>
        <begin position="181"/>
        <end position="208"/>
    </location>
</feature>
<evidence type="ECO:0000256" key="1">
    <source>
        <dbReference type="SAM" id="MobiDB-lite"/>
    </source>
</evidence>
<keyword evidence="2" id="KW-0812">Transmembrane</keyword>
<reference evidence="3 4" key="1">
    <citation type="submission" date="2018-05" db="EMBL/GenBank/DDBJ databases">
        <title>Draft genome sequence of Scytalidium lignicola DSM 105466, a ubiquitous saprotrophic fungus.</title>
        <authorList>
            <person name="Buettner E."/>
            <person name="Gebauer A.M."/>
            <person name="Hofrichter M."/>
            <person name="Liers C."/>
            <person name="Kellner H."/>
        </authorList>
    </citation>
    <scope>NUCLEOTIDE SEQUENCE [LARGE SCALE GENOMIC DNA]</scope>
    <source>
        <strain evidence="3 4">DSM 105466</strain>
    </source>
</reference>
<protein>
    <submittedName>
        <fullName evidence="3">Uncharacterized protein</fullName>
    </submittedName>
</protein>
<name>A0A3E2HSD1_SCYLI</name>
<feature type="transmembrane region" description="Helical" evidence="2">
    <location>
        <begin position="7"/>
        <end position="27"/>
    </location>
</feature>
<feature type="non-terminal residue" evidence="3">
    <location>
        <position position="345"/>
    </location>
</feature>
<evidence type="ECO:0000313" key="4">
    <source>
        <dbReference type="Proteomes" id="UP000258309"/>
    </source>
</evidence>
<evidence type="ECO:0000256" key="2">
    <source>
        <dbReference type="SAM" id="Phobius"/>
    </source>
</evidence>
<keyword evidence="4" id="KW-1185">Reference proteome</keyword>
<dbReference type="AlphaFoldDB" id="A0A3E2HSD1"/>